<dbReference type="GO" id="GO:0000160">
    <property type="term" value="P:phosphorelay signal transduction system"/>
    <property type="evidence" value="ECO:0007669"/>
    <property type="project" value="InterPro"/>
</dbReference>
<keyword evidence="3" id="KW-0238">DNA-binding</keyword>
<proteinExistence type="inferred from homology"/>
<dbReference type="GO" id="GO:0003677">
    <property type="term" value="F:DNA binding"/>
    <property type="evidence" value="ECO:0007669"/>
    <property type="project" value="UniProtKB-KW"/>
</dbReference>
<evidence type="ECO:0000313" key="7">
    <source>
        <dbReference type="EMBL" id="KAA8887220.1"/>
    </source>
</evidence>
<keyword evidence="2" id="KW-0805">Transcription regulation</keyword>
<dbReference type="Proteomes" id="UP000323876">
    <property type="component" value="Unassembled WGS sequence"/>
</dbReference>
<dbReference type="InterPro" id="IPR016032">
    <property type="entry name" value="Sig_transdc_resp-reg_C-effctor"/>
</dbReference>
<evidence type="ECO:0000256" key="1">
    <source>
        <dbReference type="ARBA" id="ARBA00005820"/>
    </source>
</evidence>
<protein>
    <submittedName>
        <fullName evidence="7">AfsR/SARP family transcriptional regulator</fullName>
    </submittedName>
</protein>
<dbReference type="Pfam" id="PF03704">
    <property type="entry name" value="BTAD"/>
    <property type="match status" value="1"/>
</dbReference>
<evidence type="ECO:0000259" key="5">
    <source>
        <dbReference type="SMART" id="SM00862"/>
    </source>
</evidence>
<dbReference type="CDD" id="cd15831">
    <property type="entry name" value="BTAD"/>
    <property type="match status" value="1"/>
</dbReference>
<comment type="caution">
    <text evidence="7">The sequence shown here is derived from an EMBL/GenBank/DDBJ whole genome shotgun (WGS) entry which is preliminary data.</text>
</comment>
<feature type="domain" description="Bacterial transcriptional activator" evidence="6">
    <location>
        <begin position="104"/>
        <end position="249"/>
    </location>
</feature>
<evidence type="ECO:0000313" key="8">
    <source>
        <dbReference type="Proteomes" id="UP000323876"/>
    </source>
</evidence>
<dbReference type="Gene3D" id="1.10.10.10">
    <property type="entry name" value="Winged helix-like DNA-binding domain superfamily/Winged helix DNA-binding domain"/>
    <property type="match status" value="1"/>
</dbReference>
<name>A0A5N0EEI5_9NOCA</name>
<keyword evidence="8" id="KW-1185">Reference proteome</keyword>
<feature type="domain" description="OmpR/PhoB-type" evidence="5">
    <location>
        <begin position="22"/>
        <end position="97"/>
    </location>
</feature>
<dbReference type="SUPFAM" id="SSF48452">
    <property type="entry name" value="TPR-like"/>
    <property type="match status" value="1"/>
</dbReference>
<dbReference type="InterPro" id="IPR036388">
    <property type="entry name" value="WH-like_DNA-bd_sf"/>
</dbReference>
<evidence type="ECO:0000256" key="2">
    <source>
        <dbReference type="ARBA" id="ARBA00023015"/>
    </source>
</evidence>
<keyword evidence="4" id="KW-0804">Transcription</keyword>
<dbReference type="AlphaFoldDB" id="A0A5N0EEI5"/>
<sequence>MENLTNTVMCRVLGPIEIEIGGVAIDLRAPRPRQLLAALSFAAGSPVSNEVLAEYLWGRAALDQPGANVRVVVHRLRAALGPHSGRLLQLDRCGYRLLLASEQTDHGQFTELVAAGLRALVDGRAAEAVDTLRASLALWRGQPWAELGDSPELLGARAKLLELRELAIEELQAARLASGDTAAAVAALSEAVIQAPYRERRWELLVVALFRSGRQADALAELRKVRRLLMDEIGVEPGPALRDLERRLLDHDPGLLLRDTSIRTAASRATGTLVRGFRTYPAARQAS</sequence>
<evidence type="ECO:0000256" key="3">
    <source>
        <dbReference type="ARBA" id="ARBA00023125"/>
    </source>
</evidence>
<dbReference type="EMBL" id="VXLC01000008">
    <property type="protein sequence ID" value="KAA8887220.1"/>
    <property type="molecule type" value="Genomic_DNA"/>
</dbReference>
<accession>A0A5N0EEI5</accession>
<dbReference type="Gene3D" id="1.25.40.10">
    <property type="entry name" value="Tetratricopeptide repeat domain"/>
    <property type="match status" value="1"/>
</dbReference>
<dbReference type="SMART" id="SM00862">
    <property type="entry name" value="Trans_reg_C"/>
    <property type="match status" value="1"/>
</dbReference>
<dbReference type="InterPro" id="IPR011990">
    <property type="entry name" value="TPR-like_helical_dom_sf"/>
</dbReference>
<dbReference type="SMART" id="SM01043">
    <property type="entry name" value="BTAD"/>
    <property type="match status" value="1"/>
</dbReference>
<dbReference type="InterPro" id="IPR051677">
    <property type="entry name" value="AfsR-DnrI-RedD_regulator"/>
</dbReference>
<dbReference type="PANTHER" id="PTHR35807">
    <property type="entry name" value="TRANSCRIPTIONAL REGULATOR REDD-RELATED"/>
    <property type="match status" value="1"/>
</dbReference>
<organism evidence="7 8">
    <name type="scientific">Nocardia colli</name>
    <dbReference type="NCBI Taxonomy" id="2545717"/>
    <lineage>
        <taxon>Bacteria</taxon>
        <taxon>Bacillati</taxon>
        <taxon>Actinomycetota</taxon>
        <taxon>Actinomycetes</taxon>
        <taxon>Mycobacteriales</taxon>
        <taxon>Nocardiaceae</taxon>
        <taxon>Nocardia</taxon>
    </lineage>
</organism>
<reference evidence="7 8" key="1">
    <citation type="submission" date="2019-09" db="EMBL/GenBank/DDBJ databases">
        <authorList>
            <person name="Wang X."/>
        </authorList>
    </citation>
    <scope>NUCLEOTIDE SEQUENCE [LARGE SCALE GENOMIC DNA]</scope>
    <source>
        <strain evidence="7 8">CICC 11023</strain>
    </source>
</reference>
<dbReference type="GO" id="GO:0006355">
    <property type="term" value="P:regulation of DNA-templated transcription"/>
    <property type="evidence" value="ECO:0007669"/>
    <property type="project" value="InterPro"/>
</dbReference>
<dbReference type="InterPro" id="IPR001867">
    <property type="entry name" value="OmpR/PhoB-type_DNA-bd"/>
</dbReference>
<dbReference type="InterPro" id="IPR005158">
    <property type="entry name" value="BTAD"/>
</dbReference>
<dbReference type="OrthoDB" id="4336084at2"/>
<dbReference type="SUPFAM" id="SSF46894">
    <property type="entry name" value="C-terminal effector domain of the bipartite response regulators"/>
    <property type="match status" value="1"/>
</dbReference>
<comment type="similarity">
    <text evidence="1">Belongs to the AfsR/DnrI/RedD regulatory family.</text>
</comment>
<dbReference type="RefSeq" id="WP_150403551.1">
    <property type="nucleotide sequence ID" value="NZ_VXLC01000008.1"/>
</dbReference>
<evidence type="ECO:0000256" key="4">
    <source>
        <dbReference type="ARBA" id="ARBA00023163"/>
    </source>
</evidence>
<dbReference type="Pfam" id="PF00486">
    <property type="entry name" value="Trans_reg_C"/>
    <property type="match status" value="1"/>
</dbReference>
<evidence type="ECO:0000259" key="6">
    <source>
        <dbReference type="SMART" id="SM01043"/>
    </source>
</evidence>
<gene>
    <name evidence="7" type="ORF">F3087_20180</name>
</gene>
<dbReference type="PANTHER" id="PTHR35807:SF1">
    <property type="entry name" value="TRANSCRIPTIONAL REGULATOR REDD"/>
    <property type="match status" value="1"/>
</dbReference>